<sequence>MDRLRAMELFQSVAQTGSFTITANKFGISATSVSRALSDFEHSLKVKLLRRSTRHVDLTEAGEEYARHLDGILSSINEAQNSITAISTAPQGTLRVHSRVMFGVGVLTPLIAGFTRKYPDIRIELILGEAKVDLRREQFDIDFRIAPPEEATLRRRMLFHSERLLVASPDYLARHPAPQSPEQVPAHACLAYLLPGDNFVWRFRLGEAVQELEIQPRQITNNGIVLLELARLGEGIALLDDYTVAEDIAAGRLVHLLPDYRVTNTSFEEGIFATILDTPMVPAKIRLFLDFVAEHVAGGNRRFDNFYARQL</sequence>
<dbReference type="PANTHER" id="PTHR30537:SF5">
    <property type="entry name" value="HTH-TYPE TRANSCRIPTIONAL ACTIVATOR TTDR-RELATED"/>
    <property type="match status" value="1"/>
</dbReference>
<dbReference type="AlphaFoldDB" id="A0A8J3M5Y2"/>
<dbReference type="Proteomes" id="UP000626220">
    <property type="component" value="Unassembled WGS sequence"/>
</dbReference>
<evidence type="ECO:0000256" key="1">
    <source>
        <dbReference type="ARBA" id="ARBA00009437"/>
    </source>
</evidence>
<organism evidence="6 7">
    <name type="scientific">Seohaeicola zhoushanensis</name>
    <dbReference type="NCBI Taxonomy" id="1569283"/>
    <lineage>
        <taxon>Bacteria</taxon>
        <taxon>Pseudomonadati</taxon>
        <taxon>Pseudomonadota</taxon>
        <taxon>Alphaproteobacteria</taxon>
        <taxon>Rhodobacterales</taxon>
        <taxon>Roseobacteraceae</taxon>
        <taxon>Seohaeicola</taxon>
    </lineage>
</organism>
<proteinExistence type="inferred from homology"/>
<accession>A0A8J3M5Y2</accession>
<evidence type="ECO:0000256" key="3">
    <source>
        <dbReference type="ARBA" id="ARBA00023125"/>
    </source>
</evidence>
<dbReference type="SUPFAM" id="SSF53850">
    <property type="entry name" value="Periplasmic binding protein-like II"/>
    <property type="match status" value="1"/>
</dbReference>
<reference evidence="6" key="2">
    <citation type="submission" date="2020-09" db="EMBL/GenBank/DDBJ databases">
        <authorList>
            <person name="Sun Q."/>
            <person name="Kim S."/>
        </authorList>
    </citation>
    <scope>NUCLEOTIDE SEQUENCE</scope>
    <source>
        <strain evidence="6">KCTC 42650</strain>
    </source>
</reference>
<evidence type="ECO:0000256" key="2">
    <source>
        <dbReference type="ARBA" id="ARBA00023015"/>
    </source>
</evidence>
<feature type="domain" description="HTH lysR-type" evidence="5">
    <location>
        <begin position="1"/>
        <end position="59"/>
    </location>
</feature>
<dbReference type="CDD" id="cd08422">
    <property type="entry name" value="PBP2_CrgA_like"/>
    <property type="match status" value="1"/>
</dbReference>
<keyword evidence="4" id="KW-0804">Transcription</keyword>
<protein>
    <submittedName>
        <fullName evidence="6">Transcriptional regulator</fullName>
    </submittedName>
</protein>
<evidence type="ECO:0000256" key="4">
    <source>
        <dbReference type="ARBA" id="ARBA00023163"/>
    </source>
</evidence>
<name>A0A8J3M5Y2_9RHOB</name>
<dbReference type="InterPro" id="IPR005119">
    <property type="entry name" value="LysR_subst-bd"/>
</dbReference>
<dbReference type="Pfam" id="PF03466">
    <property type="entry name" value="LysR_substrate"/>
    <property type="match status" value="1"/>
</dbReference>
<gene>
    <name evidence="6" type="ORF">GCM10017056_15800</name>
</gene>
<dbReference type="InterPro" id="IPR058163">
    <property type="entry name" value="LysR-type_TF_proteobact-type"/>
</dbReference>
<dbReference type="GO" id="GO:0003700">
    <property type="term" value="F:DNA-binding transcription factor activity"/>
    <property type="evidence" value="ECO:0007669"/>
    <property type="project" value="InterPro"/>
</dbReference>
<dbReference type="PANTHER" id="PTHR30537">
    <property type="entry name" value="HTH-TYPE TRANSCRIPTIONAL REGULATOR"/>
    <property type="match status" value="1"/>
</dbReference>
<dbReference type="InterPro" id="IPR036388">
    <property type="entry name" value="WH-like_DNA-bd_sf"/>
</dbReference>
<dbReference type="SUPFAM" id="SSF46785">
    <property type="entry name" value="Winged helix' DNA-binding domain"/>
    <property type="match status" value="1"/>
</dbReference>
<dbReference type="GO" id="GO:0006351">
    <property type="term" value="P:DNA-templated transcription"/>
    <property type="evidence" value="ECO:0007669"/>
    <property type="project" value="TreeGrafter"/>
</dbReference>
<evidence type="ECO:0000259" key="5">
    <source>
        <dbReference type="PROSITE" id="PS50931"/>
    </source>
</evidence>
<dbReference type="Gene3D" id="3.40.190.290">
    <property type="match status" value="1"/>
</dbReference>
<comment type="similarity">
    <text evidence="1">Belongs to the LysR transcriptional regulatory family.</text>
</comment>
<evidence type="ECO:0000313" key="7">
    <source>
        <dbReference type="Proteomes" id="UP000626220"/>
    </source>
</evidence>
<comment type="caution">
    <text evidence="6">The sequence shown here is derived from an EMBL/GenBank/DDBJ whole genome shotgun (WGS) entry which is preliminary data.</text>
</comment>
<dbReference type="EMBL" id="BNCJ01000003">
    <property type="protein sequence ID" value="GHF45051.1"/>
    <property type="molecule type" value="Genomic_DNA"/>
</dbReference>
<reference evidence="6" key="1">
    <citation type="journal article" date="2014" name="Int. J. Syst. Evol. Microbiol.">
        <title>Complete genome sequence of Corynebacterium casei LMG S-19264T (=DSM 44701T), isolated from a smear-ripened cheese.</title>
        <authorList>
            <consortium name="US DOE Joint Genome Institute (JGI-PGF)"/>
            <person name="Walter F."/>
            <person name="Albersmeier A."/>
            <person name="Kalinowski J."/>
            <person name="Ruckert C."/>
        </authorList>
    </citation>
    <scope>NUCLEOTIDE SEQUENCE</scope>
    <source>
        <strain evidence="6">KCTC 42650</strain>
    </source>
</reference>
<dbReference type="RefSeq" id="WP_189679524.1">
    <property type="nucleotide sequence ID" value="NZ_BNCJ01000003.1"/>
</dbReference>
<evidence type="ECO:0000313" key="6">
    <source>
        <dbReference type="EMBL" id="GHF45051.1"/>
    </source>
</evidence>
<dbReference type="Pfam" id="PF00126">
    <property type="entry name" value="HTH_1"/>
    <property type="match status" value="1"/>
</dbReference>
<keyword evidence="2" id="KW-0805">Transcription regulation</keyword>
<keyword evidence="3" id="KW-0238">DNA-binding</keyword>
<keyword evidence="7" id="KW-1185">Reference proteome</keyword>
<dbReference type="Gene3D" id="1.10.10.10">
    <property type="entry name" value="Winged helix-like DNA-binding domain superfamily/Winged helix DNA-binding domain"/>
    <property type="match status" value="1"/>
</dbReference>
<dbReference type="PROSITE" id="PS50931">
    <property type="entry name" value="HTH_LYSR"/>
    <property type="match status" value="1"/>
</dbReference>
<dbReference type="GO" id="GO:0043565">
    <property type="term" value="F:sequence-specific DNA binding"/>
    <property type="evidence" value="ECO:0007669"/>
    <property type="project" value="TreeGrafter"/>
</dbReference>
<dbReference type="InterPro" id="IPR036390">
    <property type="entry name" value="WH_DNA-bd_sf"/>
</dbReference>
<dbReference type="FunFam" id="1.10.10.10:FF:000001">
    <property type="entry name" value="LysR family transcriptional regulator"/>
    <property type="match status" value="1"/>
</dbReference>
<dbReference type="InterPro" id="IPR000847">
    <property type="entry name" value="LysR_HTH_N"/>
</dbReference>